<dbReference type="AlphaFoldDB" id="A0A1I2G4Q0"/>
<evidence type="ECO:0000313" key="3">
    <source>
        <dbReference type="EMBL" id="SFF11960.1"/>
    </source>
</evidence>
<dbReference type="Pfam" id="PF11297">
    <property type="entry name" value="DUF3098"/>
    <property type="match status" value="1"/>
</dbReference>
<dbReference type="EMBL" id="FONY01000016">
    <property type="protein sequence ID" value="SFF11960.1"/>
    <property type="molecule type" value="Genomic_DNA"/>
</dbReference>
<keyword evidence="2" id="KW-0812">Transmembrane</keyword>
<dbReference type="STRING" id="1003.SAMN04488541_101674"/>
<name>A0A1I2G4Q0_9BACT</name>
<feature type="compositionally biased region" description="Low complexity" evidence="1">
    <location>
        <begin position="1"/>
        <end position="16"/>
    </location>
</feature>
<keyword evidence="4" id="KW-1185">Reference proteome</keyword>
<sequence length="93" mass="10460">MSAKTVKPTSKSSTKKTTGENKPQQLPNFAFDRENYRLMLIGIGIILLGFVVMSLDKEPHGFGFLGLTLGPIIVVLGFFFQFFAIFYKKKPQE</sequence>
<feature type="transmembrane region" description="Helical" evidence="2">
    <location>
        <begin position="36"/>
        <end position="55"/>
    </location>
</feature>
<reference evidence="3 4" key="1">
    <citation type="submission" date="2016-10" db="EMBL/GenBank/DDBJ databases">
        <authorList>
            <person name="de Groot N.N."/>
        </authorList>
    </citation>
    <scope>NUCLEOTIDE SEQUENCE [LARGE SCALE GENOMIC DNA]</scope>
    <source>
        <strain>GEY</strain>
        <strain evidence="4">DSM 9560</strain>
    </source>
</reference>
<dbReference type="Proteomes" id="UP000199513">
    <property type="component" value="Unassembled WGS sequence"/>
</dbReference>
<accession>A0A1I2G4Q0</accession>
<gene>
    <name evidence="3" type="ORF">SAMN04488541_101674</name>
</gene>
<dbReference type="InterPro" id="IPR021448">
    <property type="entry name" value="DUF3098"/>
</dbReference>
<evidence type="ECO:0000256" key="2">
    <source>
        <dbReference type="SAM" id="Phobius"/>
    </source>
</evidence>
<evidence type="ECO:0000313" key="4">
    <source>
        <dbReference type="Proteomes" id="UP000199513"/>
    </source>
</evidence>
<evidence type="ECO:0000256" key="1">
    <source>
        <dbReference type="SAM" id="MobiDB-lite"/>
    </source>
</evidence>
<organism evidence="3 4">
    <name type="scientific">Thermoflexibacter ruber</name>
    <dbReference type="NCBI Taxonomy" id="1003"/>
    <lineage>
        <taxon>Bacteria</taxon>
        <taxon>Pseudomonadati</taxon>
        <taxon>Bacteroidota</taxon>
        <taxon>Cytophagia</taxon>
        <taxon>Cytophagales</taxon>
        <taxon>Thermoflexibacteraceae</taxon>
        <taxon>Thermoflexibacter</taxon>
    </lineage>
</organism>
<protein>
    <recommendedName>
        <fullName evidence="5">DUF3098 domain-containing protein</fullName>
    </recommendedName>
</protein>
<proteinExistence type="predicted"/>
<feature type="region of interest" description="Disordered" evidence="1">
    <location>
        <begin position="1"/>
        <end position="26"/>
    </location>
</feature>
<dbReference type="RefSeq" id="WP_091544900.1">
    <property type="nucleotide sequence ID" value="NZ_FONY01000016.1"/>
</dbReference>
<keyword evidence="2" id="KW-0472">Membrane</keyword>
<keyword evidence="2" id="KW-1133">Transmembrane helix</keyword>
<feature type="transmembrane region" description="Helical" evidence="2">
    <location>
        <begin position="61"/>
        <end position="87"/>
    </location>
</feature>
<evidence type="ECO:0008006" key="5">
    <source>
        <dbReference type="Google" id="ProtNLM"/>
    </source>
</evidence>